<accession>A0AB39CEN9</accession>
<name>A0AB39CEN9_9VIRU</name>
<organism evidence="2">
    <name type="scientific">Pseudomonas phage HRDY3</name>
    <dbReference type="NCBI Taxonomy" id="3236930"/>
    <lineage>
        <taxon>Viruses</taxon>
    </lineage>
</organism>
<evidence type="ECO:0000313" key="2">
    <source>
        <dbReference type="EMBL" id="XDJ15367.1"/>
    </source>
</evidence>
<evidence type="ECO:0008006" key="3">
    <source>
        <dbReference type="Google" id="ProtNLM"/>
    </source>
</evidence>
<dbReference type="EMBL" id="PQ015379">
    <property type="protein sequence ID" value="XDJ15367.1"/>
    <property type="molecule type" value="Genomic_DNA"/>
</dbReference>
<protein>
    <recommendedName>
        <fullName evidence="3">Holin</fullName>
    </recommendedName>
</protein>
<evidence type="ECO:0000256" key="1">
    <source>
        <dbReference type="SAM" id="Phobius"/>
    </source>
</evidence>
<keyword evidence="1" id="KW-0472">Membrane</keyword>
<feature type="transmembrane region" description="Helical" evidence="1">
    <location>
        <begin position="34"/>
        <end position="52"/>
    </location>
</feature>
<proteinExistence type="predicted"/>
<keyword evidence="1" id="KW-1133">Transmembrane helix</keyword>
<reference evidence="2" key="1">
    <citation type="submission" date="2024-07" db="EMBL/GenBank/DDBJ databases">
        <authorList>
            <person name="Bringhurst R.M."/>
            <person name="Homer T.E."/>
        </authorList>
    </citation>
    <scope>NUCLEOTIDE SEQUENCE</scope>
</reference>
<sequence length="129" mass="14924">MHDRSVNGLLFLCVLVVVFSNLVAYQIVNGELSLHWLWAVVFMILQMGFAIISHSLDRPVLENTFGRLYVRFKMSHDWIYITDPKGNRNNVIFSFGFIEKDGIDARCWNLVCLAFAFSIGVLPKRNKRK</sequence>
<keyword evidence="1" id="KW-0812">Transmembrane</keyword>